<accession>A0A921T046</accession>
<keyword evidence="1" id="KW-0547">Nucleotide-binding</keyword>
<name>A0A921T046_9FIRM</name>
<dbReference type="EMBL" id="DYUB01000308">
    <property type="protein sequence ID" value="HJG97391.1"/>
    <property type="molecule type" value="Genomic_DNA"/>
</dbReference>
<protein>
    <submittedName>
        <fullName evidence="1">ATP-binding protein</fullName>
    </submittedName>
</protein>
<organism evidence="1 2">
    <name type="scientific">Romboutsia timonensis</name>
    <dbReference type="NCBI Taxonomy" id="1776391"/>
    <lineage>
        <taxon>Bacteria</taxon>
        <taxon>Bacillati</taxon>
        <taxon>Bacillota</taxon>
        <taxon>Clostridia</taxon>
        <taxon>Peptostreptococcales</taxon>
        <taxon>Peptostreptococcaceae</taxon>
        <taxon>Romboutsia</taxon>
    </lineage>
</organism>
<dbReference type="Proteomes" id="UP000776700">
    <property type="component" value="Unassembled WGS sequence"/>
</dbReference>
<comment type="caution">
    <text evidence="1">The sequence shown here is derived from an EMBL/GenBank/DDBJ whole genome shotgun (WGS) entry which is preliminary data.</text>
</comment>
<dbReference type="AlphaFoldDB" id="A0A921T046"/>
<sequence>MAFKKVNKAEQGLGGNKIGGKFLFYGFAGSSKTYTALTFPKSAILDSETGSSFYLGQDIQIGGKTYNNVELVDTTANLDDLEEGLQAIIDGELEGIETLIIDSETKFYNSMDIACTEVEERKAKLAGKNVDTRAKWGRVKNINTKMSAAKISASAQGYHVVSIAQAKEVVDEDTKQKYIGFEAHKSLPFDMDVVVYFFTKVNKQTKEVEYYGEIKKDRTGVTRVGQIIQNITYDIWKPYFDKRNGLELNGANLSKDIKESTTSTLSDADKGEELSKEIKELIKQSDDKAAIKDKFKELGVDVKAMDSADISKLEEIKKFIKSL</sequence>
<evidence type="ECO:0000313" key="1">
    <source>
        <dbReference type="EMBL" id="HJG97391.1"/>
    </source>
</evidence>
<dbReference type="Pfam" id="PF13479">
    <property type="entry name" value="AAA_24"/>
    <property type="match status" value="1"/>
</dbReference>
<reference evidence="1" key="1">
    <citation type="journal article" date="2021" name="PeerJ">
        <title>Extensive microbial diversity within the chicken gut microbiome revealed by metagenomics and culture.</title>
        <authorList>
            <person name="Gilroy R."/>
            <person name="Ravi A."/>
            <person name="Getino M."/>
            <person name="Pursley I."/>
            <person name="Horton D.L."/>
            <person name="Alikhan N.F."/>
            <person name="Baker D."/>
            <person name="Gharbi K."/>
            <person name="Hall N."/>
            <person name="Watson M."/>
            <person name="Adriaenssens E.M."/>
            <person name="Foster-Nyarko E."/>
            <person name="Jarju S."/>
            <person name="Secka A."/>
            <person name="Antonio M."/>
            <person name="Oren A."/>
            <person name="Chaudhuri R.R."/>
            <person name="La Ragione R."/>
            <person name="Hildebrand F."/>
            <person name="Pallen M.J."/>
        </authorList>
    </citation>
    <scope>NUCLEOTIDE SEQUENCE</scope>
    <source>
        <strain evidence="1">1277</strain>
    </source>
</reference>
<evidence type="ECO:0000313" key="2">
    <source>
        <dbReference type="Proteomes" id="UP000776700"/>
    </source>
</evidence>
<dbReference type="GO" id="GO:0005524">
    <property type="term" value="F:ATP binding"/>
    <property type="evidence" value="ECO:0007669"/>
    <property type="project" value="UniProtKB-KW"/>
</dbReference>
<proteinExistence type="predicted"/>
<reference evidence="1" key="2">
    <citation type="submission" date="2021-09" db="EMBL/GenBank/DDBJ databases">
        <authorList>
            <person name="Gilroy R."/>
        </authorList>
    </citation>
    <scope>NUCLEOTIDE SEQUENCE</scope>
    <source>
        <strain evidence="1">1277</strain>
    </source>
</reference>
<keyword evidence="1" id="KW-0067">ATP-binding</keyword>
<gene>
    <name evidence="1" type="ORF">K8V90_09840</name>
</gene>